<dbReference type="HOGENOM" id="CLU_164818_0_0_11"/>
<dbReference type="EMBL" id="FR845719">
    <property type="protein sequence ID" value="CCA55395.1"/>
    <property type="molecule type" value="Genomic_DNA"/>
</dbReference>
<dbReference type="AlphaFoldDB" id="F2RL06"/>
<sequence length="128" mass="14371">MKGMVELYAVEAEPEVVSWMTGLIDRHHAHVDFAVGMLAEQVETLRGPYCKHLGGKTWELRFNLGTQAHRVSYWVAPGKRIVLLTHFRKTKMNEKAEVARAIAAQAACEARHAGEATHEYSRATKKGE</sequence>
<keyword evidence="2" id="KW-1185">Reference proteome</keyword>
<name>F2RL06_STRVP</name>
<protein>
    <recommendedName>
        <fullName evidence="3">Addiction module toxin RelE</fullName>
    </recommendedName>
</protein>
<evidence type="ECO:0000313" key="2">
    <source>
        <dbReference type="Proteomes" id="UP000006854"/>
    </source>
</evidence>
<dbReference type="STRING" id="953739.SVEN_2109"/>
<proteinExistence type="predicted"/>
<gene>
    <name evidence="1" type="ordered locus">SVEN_2109</name>
</gene>
<accession>F2RL06</accession>
<dbReference type="KEGG" id="sve:SVEN_2109"/>
<evidence type="ECO:0008006" key="3">
    <source>
        <dbReference type="Google" id="ProtNLM"/>
    </source>
</evidence>
<dbReference type="eggNOG" id="COG4683">
    <property type="taxonomic scope" value="Bacteria"/>
</dbReference>
<evidence type="ECO:0000313" key="1">
    <source>
        <dbReference type="EMBL" id="CCA55395.1"/>
    </source>
</evidence>
<dbReference type="InterPro" id="IPR009241">
    <property type="entry name" value="HigB-like"/>
</dbReference>
<dbReference type="PATRIC" id="fig|953739.5.peg.4270"/>
<organism evidence="1 2">
    <name type="scientific">Streptomyces venezuelae (strain ATCC 10712 / CBS 650.69 / DSM 40230 / JCM 4526 / NBRC 13096 / PD 04745)</name>
    <dbReference type="NCBI Taxonomy" id="953739"/>
    <lineage>
        <taxon>Bacteria</taxon>
        <taxon>Bacillati</taxon>
        <taxon>Actinomycetota</taxon>
        <taxon>Actinomycetes</taxon>
        <taxon>Kitasatosporales</taxon>
        <taxon>Streptomycetaceae</taxon>
        <taxon>Streptomyces</taxon>
    </lineage>
</organism>
<dbReference type="Proteomes" id="UP000006854">
    <property type="component" value="Chromosome"/>
</dbReference>
<dbReference type="Pfam" id="PF05973">
    <property type="entry name" value="Gp49"/>
    <property type="match status" value="1"/>
</dbReference>
<reference evidence="1 2" key="1">
    <citation type="journal article" date="2011" name="BMC Genomics">
        <title>Genome-wide analysis of the role of GlnR in Streptomyces venezuelae provides new insights into global nitrogen regulation in actinomycetes.</title>
        <authorList>
            <person name="Pullan S.T."/>
            <person name="Bibb M.J."/>
            <person name="Merrick M."/>
        </authorList>
    </citation>
    <scope>NUCLEOTIDE SEQUENCE [LARGE SCALE GENOMIC DNA]</scope>
    <source>
        <strain evidence="2">ATCC 10712 / CBS 650.69 / DSM 40230 / JCM 4526 / NBRC 13096 / PD 04745</strain>
    </source>
</reference>